<dbReference type="PROSITE" id="PS50850">
    <property type="entry name" value="MFS"/>
    <property type="match status" value="1"/>
</dbReference>
<keyword evidence="2" id="KW-0175">Coiled coil</keyword>
<dbReference type="OrthoDB" id="410267at2759"/>
<feature type="transmembrane region" description="Helical" evidence="4">
    <location>
        <begin position="493"/>
        <end position="518"/>
    </location>
</feature>
<organism evidence="6">
    <name type="scientific">Musca domestica</name>
    <name type="common">House fly</name>
    <dbReference type="NCBI Taxonomy" id="7370"/>
    <lineage>
        <taxon>Eukaryota</taxon>
        <taxon>Metazoa</taxon>
        <taxon>Ecdysozoa</taxon>
        <taxon>Arthropoda</taxon>
        <taxon>Hexapoda</taxon>
        <taxon>Insecta</taxon>
        <taxon>Pterygota</taxon>
        <taxon>Neoptera</taxon>
        <taxon>Endopterygota</taxon>
        <taxon>Diptera</taxon>
        <taxon>Brachycera</taxon>
        <taxon>Muscomorpha</taxon>
        <taxon>Muscoidea</taxon>
        <taxon>Muscidae</taxon>
        <taxon>Musca</taxon>
    </lineage>
</organism>
<gene>
    <name evidence="6" type="primary">101892372</name>
    <name evidence="8" type="synonym">LOC101892372</name>
</gene>
<dbReference type="eggNOG" id="KOG2504">
    <property type="taxonomic scope" value="Eukaryota"/>
</dbReference>
<keyword evidence="4" id="KW-1133">Transmembrane helix</keyword>
<feature type="transmembrane region" description="Helical" evidence="4">
    <location>
        <begin position="391"/>
        <end position="418"/>
    </location>
</feature>
<evidence type="ECO:0000256" key="1">
    <source>
        <dbReference type="ARBA" id="ARBA00004141"/>
    </source>
</evidence>
<evidence type="ECO:0000313" key="8">
    <source>
        <dbReference type="RefSeq" id="XP_005177550.1"/>
    </source>
</evidence>
<feature type="domain" description="Major facilitator superfamily (MFS) profile" evidence="5">
    <location>
        <begin position="404"/>
        <end position="595"/>
    </location>
</feature>
<evidence type="ECO:0000256" key="3">
    <source>
        <dbReference type="SAM" id="MobiDB-lite"/>
    </source>
</evidence>
<evidence type="ECO:0000313" key="7">
    <source>
        <dbReference type="Proteomes" id="UP001652621"/>
    </source>
</evidence>
<dbReference type="VEuPathDB" id="VectorBase:MDOA000078"/>
<feature type="region of interest" description="Disordered" evidence="3">
    <location>
        <begin position="304"/>
        <end position="337"/>
    </location>
</feature>
<sequence>MTEEKKSKLSDANNTLVYKPTTLPNKSKSKHRDKSDLGPNFVAPDGGWGWVVCIAAGFSNLSIFPPLQQYGLIYRQRMEKSKFDAQQITTIINAEMALSAIIGLVNGAMFRRFTFRQVGMVGSLLAFTGIFCTAFCENFIEYLVCFSSIYGIGRGLITASNSLAVNTYFKNKRRRATGFTWTITGLGAVIFPHVSTLLLGVYGAQGSILIYSAIMLNAFMCSLTLQPVLWHSPKPAAAEAVAEQEHGKDNEIPIKCEYCLKREKEEQEEELEKSEYEITVPGTPMVARANDGWFGSKLSLNKETRTSHNRRRHVSQQNSCESGYELEERKSSEKQYGPQSLHCTCAEKKALLEQNSKNKQEEEEEAQRKALLEEEEQETLRRRHLSVAQKIILFFDLDLLKDFTFVNLAVGMTIMMFGEVNFSVLTPFILNSFGYSDGQISVAMSCLAGMDIGVRFLAPLLLERVKLSNSVLFAFGIVAVSIGRFIVTQTDSYHVVLAVFVLIGFGKGFRTIFSPLIIPSCVPLKRLPAAAGLQLIFSSIVSFSLGPLLGSITDRFGYAVTIHCINALTGLMLLFWIFESFIRRSFKKKSPTCDS</sequence>
<proteinExistence type="predicted"/>
<keyword evidence="4" id="KW-0472">Membrane</keyword>
<feature type="coiled-coil region" evidence="2">
    <location>
        <begin position="345"/>
        <end position="383"/>
    </location>
</feature>
<dbReference type="GeneID" id="101892372"/>
<dbReference type="VEuPathDB" id="VectorBase:MDOMA2_020655"/>
<dbReference type="EnsemblMetazoa" id="MDOA000078-RA">
    <property type="protein sequence ID" value="MDOA000078-PA"/>
    <property type="gene ID" value="MDOA000078"/>
</dbReference>
<dbReference type="PANTHER" id="PTHR11360:SF8">
    <property type="entry name" value="BCDNA.LD28120-RELATED"/>
    <property type="match status" value="1"/>
</dbReference>
<dbReference type="GO" id="GO:0016020">
    <property type="term" value="C:membrane"/>
    <property type="evidence" value="ECO:0007669"/>
    <property type="project" value="UniProtKB-SubCell"/>
</dbReference>
<dbReference type="FunFam" id="1.20.1250.20:FF:000383">
    <property type="entry name" value="Blast:Monocarboxylate transporter 13"/>
    <property type="match status" value="1"/>
</dbReference>
<dbReference type="InterPro" id="IPR050327">
    <property type="entry name" value="Proton-linked_MCT"/>
</dbReference>
<evidence type="ECO:0000313" key="6">
    <source>
        <dbReference type="EnsemblMetazoa" id="MDOA000078-PA"/>
    </source>
</evidence>
<evidence type="ECO:0000256" key="2">
    <source>
        <dbReference type="SAM" id="Coils"/>
    </source>
</evidence>
<dbReference type="RefSeq" id="XP_005177550.1">
    <property type="nucleotide sequence ID" value="XM_005177493.2"/>
</dbReference>
<name>A0A1I8M0Q8_MUSDO</name>
<feature type="transmembrane region" description="Helical" evidence="4">
    <location>
        <begin position="438"/>
        <end position="458"/>
    </location>
</feature>
<reference evidence="8" key="2">
    <citation type="submission" date="2025-04" db="UniProtKB">
        <authorList>
            <consortium name="RefSeq"/>
        </authorList>
    </citation>
    <scope>IDENTIFICATION</scope>
    <source>
        <strain evidence="8">Aabys</strain>
    </source>
</reference>
<feature type="transmembrane region" description="Helical" evidence="4">
    <location>
        <begin position="88"/>
        <end position="109"/>
    </location>
</feature>
<dbReference type="Gene3D" id="1.20.1250.20">
    <property type="entry name" value="MFS general substrate transporter like domains"/>
    <property type="match status" value="2"/>
</dbReference>
<feature type="compositionally biased region" description="Polar residues" evidence="3">
    <location>
        <begin position="10"/>
        <end position="26"/>
    </location>
</feature>
<dbReference type="InterPro" id="IPR020846">
    <property type="entry name" value="MFS_dom"/>
</dbReference>
<keyword evidence="4" id="KW-0812">Transmembrane</keyword>
<dbReference type="PANTHER" id="PTHR11360">
    <property type="entry name" value="MONOCARBOXYLATE TRANSPORTER"/>
    <property type="match status" value="1"/>
</dbReference>
<feature type="transmembrane region" description="Helical" evidence="4">
    <location>
        <begin position="179"/>
        <end position="202"/>
    </location>
</feature>
<feature type="transmembrane region" description="Helical" evidence="4">
    <location>
        <begin position="556"/>
        <end position="578"/>
    </location>
</feature>
<comment type="subcellular location">
    <subcellularLocation>
        <location evidence="1">Membrane</location>
        <topology evidence="1">Multi-pass membrane protein</topology>
    </subcellularLocation>
</comment>
<feature type="transmembrane region" description="Helical" evidence="4">
    <location>
        <begin position="47"/>
        <end position="67"/>
    </location>
</feature>
<keyword evidence="7" id="KW-1185">Reference proteome</keyword>
<feature type="transmembrane region" description="Helical" evidence="4">
    <location>
        <begin position="121"/>
        <end position="144"/>
    </location>
</feature>
<dbReference type="GO" id="GO:0008028">
    <property type="term" value="F:monocarboxylic acid transmembrane transporter activity"/>
    <property type="evidence" value="ECO:0007669"/>
    <property type="project" value="TreeGrafter"/>
</dbReference>
<dbReference type="KEGG" id="mde:101892372"/>
<dbReference type="AlphaFoldDB" id="A0A1I8M0Q8"/>
<protein>
    <submittedName>
        <fullName evidence="8">Monocarboxylate transporter 9-like</fullName>
    </submittedName>
</protein>
<dbReference type="SUPFAM" id="SSF103473">
    <property type="entry name" value="MFS general substrate transporter"/>
    <property type="match status" value="1"/>
</dbReference>
<dbReference type="InterPro" id="IPR036259">
    <property type="entry name" value="MFS_trans_sf"/>
</dbReference>
<dbReference type="CDD" id="cd17352">
    <property type="entry name" value="MFS_MCT_SLC16"/>
    <property type="match status" value="1"/>
</dbReference>
<feature type="transmembrane region" description="Helical" evidence="4">
    <location>
        <begin position="470"/>
        <end position="487"/>
    </location>
</feature>
<accession>A0A1I8M0Q8</accession>
<dbReference type="InterPro" id="IPR011701">
    <property type="entry name" value="MFS"/>
</dbReference>
<feature type="transmembrane region" description="Helical" evidence="4">
    <location>
        <begin position="530"/>
        <end position="550"/>
    </location>
</feature>
<evidence type="ECO:0000259" key="5">
    <source>
        <dbReference type="PROSITE" id="PS50850"/>
    </source>
</evidence>
<feature type="transmembrane region" description="Helical" evidence="4">
    <location>
        <begin position="208"/>
        <end position="225"/>
    </location>
</feature>
<dbReference type="Pfam" id="PF07690">
    <property type="entry name" value="MFS_1"/>
    <property type="match status" value="1"/>
</dbReference>
<dbReference type="Proteomes" id="UP001652621">
    <property type="component" value="Unplaced"/>
</dbReference>
<reference evidence="6" key="1">
    <citation type="submission" date="2020-05" db="UniProtKB">
        <authorList>
            <consortium name="EnsemblMetazoa"/>
        </authorList>
    </citation>
    <scope>IDENTIFICATION</scope>
    <source>
        <strain evidence="6">Aabys</strain>
    </source>
</reference>
<feature type="region of interest" description="Disordered" evidence="3">
    <location>
        <begin position="1"/>
        <end position="38"/>
    </location>
</feature>
<evidence type="ECO:0000256" key="4">
    <source>
        <dbReference type="SAM" id="Phobius"/>
    </source>
</evidence>